<evidence type="ECO:0000313" key="2">
    <source>
        <dbReference type="EMBL" id="QAT60331.1"/>
    </source>
</evidence>
<dbReference type="AlphaFoldDB" id="A0A410Q8N0"/>
<dbReference type="OrthoDB" id="501284at2"/>
<dbReference type="GO" id="GO:0015074">
    <property type="term" value="P:DNA integration"/>
    <property type="evidence" value="ECO:0007669"/>
    <property type="project" value="InterPro"/>
</dbReference>
<dbReference type="GO" id="GO:0003677">
    <property type="term" value="F:DNA binding"/>
    <property type="evidence" value="ECO:0007669"/>
    <property type="project" value="UniProtKB-KW"/>
</dbReference>
<dbReference type="EMBL" id="CP035282">
    <property type="protein sequence ID" value="QAT60331.1"/>
    <property type="molecule type" value="Genomic_DNA"/>
</dbReference>
<name>A0A410Q8N0_9FIRM</name>
<feature type="domain" description="Integrase catalytic" evidence="1">
    <location>
        <begin position="279"/>
        <end position="422"/>
    </location>
</feature>
<dbReference type="InterPro" id="IPR012337">
    <property type="entry name" value="RNaseH-like_sf"/>
</dbReference>
<keyword evidence="2" id="KW-0238">DNA-binding</keyword>
<evidence type="ECO:0000259" key="1">
    <source>
        <dbReference type="PROSITE" id="PS50994"/>
    </source>
</evidence>
<keyword evidence="3" id="KW-1185">Reference proteome</keyword>
<evidence type="ECO:0000313" key="3">
    <source>
        <dbReference type="Proteomes" id="UP000287969"/>
    </source>
</evidence>
<dbReference type="SUPFAM" id="SSF53098">
    <property type="entry name" value="Ribonuclease H-like"/>
    <property type="match status" value="1"/>
</dbReference>
<sequence>MRFTVNTIIKWEVEDEKQSLERILFLDQDLLYVININDNSLPFPRKISDINEALFDERAQIVNEDPYLLLISDEELPPKHKEKRDKAWKIIKNFVRNEPEIFEPTYRRKLIKKTVEQFDVSENTVASYLKRYWKRGKTPNALVPDYRYCGGPGKERTAGKVKRGRPRKHQNITGEGINITEDIKKTFRIAINKYYYTTAKNSLVLTYELMRKEYFVDGFIEANGVKIPIIKPQSQIPSFGQFRYWFEKERNIKREITSRYSNKKYQKQYRPIIGNTASDVLQPGTFEIDCQVGDVYLVSRFNKNWVIGRPAIYAVIDKFSRVICGIYIGLETGSYVGAMMALLNATMDKVRFCKQYGIEIHEEDWPIHYLPETIIADRGELEGGNIEDLINILNVKVQNTPPYRADLKSAVERFFGLTNERVKPFLPGVVDLDGRERGDKDYRLKAKLDLYQFTQIMIKCILYHNNYYNLNYYKRDEMMIADDVPCIPIKLWSWGIANRGGTLRTVPEDVVKLALMPSDTATVTAKGVKYKDMYYASTSMLKGQAFVNARTKGTWKVKISFDPRDMNYIYVHGKGINDYEKCYLIDGNSRYKDKAIEEIEYLLAVERMQKEKSEDAVAQAKTQLIVEIEDIVEEANDDYKRETNPIKSDKQRVKNIRENRKAEKTVRRTEEVFELGHEDENHYSSIISSKKGFEEEKSTLDLFFRKQKEGLANGGGLDSKW</sequence>
<organism evidence="2 3">
    <name type="scientific">Acidilutibacter cellobiosedens</name>
    <dbReference type="NCBI Taxonomy" id="2507161"/>
    <lineage>
        <taxon>Bacteria</taxon>
        <taxon>Bacillati</taxon>
        <taxon>Bacillota</taxon>
        <taxon>Tissierellia</taxon>
        <taxon>Tissierellales</taxon>
        <taxon>Acidilutibacteraceae</taxon>
        <taxon>Acidilutibacter</taxon>
    </lineage>
</organism>
<accession>A0A410Q8N0</accession>
<dbReference type="Gene3D" id="3.30.420.10">
    <property type="entry name" value="Ribonuclease H-like superfamily/Ribonuclease H"/>
    <property type="match status" value="1"/>
</dbReference>
<dbReference type="Pfam" id="PF09299">
    <property type="entry name" value="Mu-transpos_C"/>
    <property type="match status" value="1"/>
</dbReference>
<dbReference type="RefSeq" id="WP_128751739.1">
    <property type="nucleotide sequence ID" value="NZ_CP035282.1"/>
</dbReference>
<gene>
    <name evidence="2" type="ORF">EQM13_01450</name>
</gene>
<dbReference type="Proteomes" id="UP000287969">
    <property type="component" value="Chromosome"/>
</dbReference>
<dbReference type="InterPro" id="IPR015378">
    <property type="entry name" value="Transposase-like_Mu_C"/>
</dbReference>
<protein>
    <submittedName>
        <fullName evidence="2">DNA-binding protein</fullName>
    </submittedName>
</protein>
<dbReference type="KEGG" id="spoa:EQM13_01450"/>
<dbReference type="InterPro" id="IPR036397">
    <property type="entry name" value="RNaseH_sf"/>
</dbReference>
<reference evidence="3" key="1">
    <citation type="submission" date="2019-01" db="EMBL/GenBank/DDBJ databases">
        <title>Draft genomes of a novel of Sporanaerobacter strains.</title>
        <authorList>
            <person name="Ma S."/>
        </authorList>
    </citation>
    <scope>NUCLEOTIDE SEQUENCE [LARGE SCALE GENOMIC DNA]</scope>
    <source>
        <strain evidence="3">NJN-17</strain>
    </source>
</reference>
<dbReference type="PROSITE" id="PS50994">
    <property type="entry name" value="INTEGRASE"/>
    <property type="match status" value="1"/>
</dbReference>
<dbReference type="InterPro" id="IPR001584">
    <property type="entry name" value="Integrase_cat-core"/>
</dbReference>
<proteinExistence type="predicted"/>